<dbReference type="RefSeq" id="WP_188438420.1">
    <property type="nucleotide sequence ID" value="NZ_BMFD01000001.1"/>
</dbReference>
<dbReference type="InterPro" id="IPR009097">
    <property type="entry name" value="Cyclic_Pdiesterase"/>
</dbReference>
<accession>A0ABQ1LJF6</accession>
<keyword evidence="2" id="KW-1185">Reference proteome</keyword>
<gene>
    <name evidence="1" type="ORF">GCM10010993_00550</name>
</gene>
<dbReference type="Gene3D" id="3.90.1140.10">
    <property type="entry name" value="Cyclic phosphodiesterase"/>
    <property type="match status" value="1"/>
</dbReference>
<dbReference type="PANTHER" id="PTHR40037">
    <property type="entry name" value="PHOSPHOESTERASE YJCG-RELATED"/>
    <property type="match status" value="1"/>
</dbReference>
<evidence type="ECO:0000313" key="2">
    <source>
        <dbReference type="Proteomes" id="UP000635885"/>
    </source>
</evidence>
<dbReference type="Pfam" id="PF13563">
    <property type="entry name" value="2_5_RNA_ligase2"/>
    <property type="match status" value="1"/>
</dbReference>
<sequence length="186" mass="21344">MAKNFGKYFIAIVPFGDVQNDSTKVKEELKEVFGLKYALKSPAHVTVKMPFSWNEAKEGDLIDKIGSFLKGKEAFSLGFDGFGRFGKRVIFIKTKPNKELNALQSELAEYCKRELNLVKELSDSNYTPHMTVAFKDIKERLFDEYWQFIKSKKFKGRLDVKSLSILKRVEGRWVVLSNITLGESVD</sequence>
<reference evidence="2" key="1">
    <citation type="journal article" date="2019" name="Int. J. Syst. Evol. Microbiol.">
        <title>The Global Catalogue of Microorganisms (GCM) 10K type strain sequencing project: providing services to taxonomists for standard genome sequencing and annotation.</title>
        <authorList>
            <consortium name="The Broad Institute Genomics Platform"/>
            <consortium name="The Broad Institute Genome Sequencing Center for Infectious Disease"/>
            <person name="Wu L."/>
            <person name="Ma J."/>
        </authorList>
    </citation>
    <scope>NUCLEOTIDE SEQUENCE [LARGE SCALE GENOMIC DNA]</scope>
    <source>
        <strain evidence="2">CGMCC 1.12479</strain>
    </source>
</reference>
<name>A0ABQ1LJF6_9BACT</name>
<protein>
    <submittedName>
        <fullName evidence="1">2'-5' RNA ligase</fullName>
    </submittedName>
</protein>
<dbReference type="InterPro" id="IPR050580">
    <property type="entry name" value="2H_phosphoesterase_YjcG-like"/>
</dbReference>
<dbReference type="PANTHER" id="PTHR40037:SF1">
    <property type="entry name" value="PHOSPHOESTERASE SAOUHSC_00951-RELATED"/>
    <property type="match status" value="1"/>
</dbReference>
<proteinExistence type="predicted"/>
<dbReference type="GO" id="GO:0016874">
    <property type="term" value="F:ligase activity"/>
    <property type="evidence" value="ECO:0007669"/>
    <property type="project" value="UniProtKB-KW"/>
</dbReference>
<comment type="caution">
    <text evidence="1">The sequence shown here is derived from an EMBL/GenBank/DDBJ whole genome shotgun (WGS) entry which is preliminary data.</text>
</comment>
<dbReference type="EMBL" id="BMFD01000001">
    <property type="protein sequence ID" value="GGC25357.1"/>
    <property type="molecule type" value="Genomic_DNA"/>
</dbReference>
<organism evidence="1 2">
    <name type="scientific">Belliella aquatica</name>
    <dbReference type="NCBI Taxonomy" id="1323734"/>
    <lineage>
        <taxon>Bacteria</taxon>
        <taxon>Pseudomonadati</taxon>
        <taxon>Bacteroidota</taxon>
        <taxon>Cytophagia</taxon>
        <taxon>Cytophagales</taxon>
        <taxon>Cyclobacteriaceae</taxon>
        <taxon>Belliella</taxon>
    </lineage>
</organism>
<evidence type="ECO:0000313" key="1">
    <source>
        <dbReference type="EMBL" id="GGC25357.1"/>
    </source>
</evidence>
<dbReference type="Proteomes" id="UP000635885">
    <property type="component" value="Unassembled WGS sequence"/>
</dbReference>
<keyword evidence="1" id="KW-0436">Ligase</keyword>
<dbReference type="SUPFAM" id="SSF55144">
    <property type="entry name" value="LigT-like"/>
    <property type="match status" value="1"/>
</dbReference>